<accession>A0A6J5MPW3</accession>
<evidence type="ECO:0000313" key="1">
    <source>
        <dbReference type="EMBL" id="CAB4147757.1"/>
    </source>
</evidence>
<sequence>MAQNRIELDEELLYKLKLYAIDKGLPTRNQAIVNLAMKLAVESIEQIKLSTTTVTLEEDIYKIFKSKEYSNLESNPNACGFMLAGAQEGAEWMAERMYSEEDIHNILDSYSDWKYNGKVEETYERWFKQFKKK</sequence>
<name>A0A6J5MPW3_9CAUD</name>
<proteinExistence type="predicted"/>
<protein>
    <submittedName>
        <fullName evidence="1">Uncharacterized protein</fullName>
    </submittedName>
</protein>
<organism evidence="1">
    <name type="scientific">uncultured Caudovirales phage</name>
    <dbReference type="NCBI Taxonomy" id="2100421"/>
    <lineage>
        <taxon>Viruses</taxon>
        <taxon>Duplodnaviria</taxon>
        <taxon>Heunggongvirae</taxon>
        <taxon>Uroviricota</taxon>
        <taxon>Caudoviricetes</taxon>
        <taxon>Peduoviridae</taxon>
        <taxon>Maltschvirus</taxon>
        <taxon>Maltschvirus maltsch</taxon>
    </lineage>
</organism>
<reference evidence="1" key="1">
    <citation type="submission" date="2020-04" db="EMBL/GenBank/DDBJ databases">
        <authorList>
            <person name="Chiriac C."/>
            <person name="Salcher M."/>
            <person name="Ghai R."/>
            <person name="Kavagutti S V."/>
        </authorList>
    </citation>
    <scope>NUCLEOTIDE SEQUENCE</scope>
</reference>
<gene>
    <name evidence="1" type="ORF">UFOVP514_44</name>
</gene>
<dbReference type="EMBL" id="LR796477">
    <property type="protein sequence ID" value="CAB4147757.1"/>
    <property type="molecule type" value="Genomic_DNA"/>
</dbReference>